<evidence type="ECO:0000256" key="1">
    <source>
        <dbReference type="ARBA" id="ARBA00022729"/>
    </source>
</evidence>
<dbReference type="Proteomes" id="UP000030149">
    <property type="component" value="Unassembled WGS sequence"/>
</dbReference>
<reference evidence="3 4" key="2">
    <citation type="journal article" date="2015" name="Stand. Genomic Sci.">
        <title>High quality draft genomic sequence of Flavobacterium enshiense DK69(T) and comparison among Flavobacterium genomes.</title>
        <authorList>
            <person name="Zeng Z."/>
            <person name="Chen C."/>
            <person name="Du H."/>
            <person name="Wang G."/>
            <person name="Li M."/>
        </authorList>
    </citation>
    <scope>NUCLEOTIDE SEQUENCE [LARGE SCALE GENOMIC DNA]</scope>
    <source>
        <strain evidence="3 4">DK69</strain>
    </source>
</reference>
<dbReference type="Pfam" id="PF18962">
    <property type="entry name" value="Por_Secre_tail"/>
    <property type="match status" value="1"/>
</dbReference>
<dbReference type="Pfam" id="PF17164">
    <property type="entry name" value="DUF5122"/>
    <property type="match status" value="6"/>
</dbReference>
<dbReference type="InterPro" id="IPR013431">
    <property type="entry name" value="Delta_60_rpt"/>
</dbReference>
<dbReference type="OrthoDB" id="9805017at2"/>
<dbReference type="NCBIfam" id="TIGR02608">
    <property type="entry name" value="delta_60_rpt"/>
    <property type="match status" value="7"/>
</dbReference>
<dbReference type="eggNOG" id="COG3386">
    <property type="taxonomic scope" value="Bacteria"/>
</dbReference>
<comment type="caution">
    <text evidence="3">The sequence shown here is derived from an EMBL/GenBank/DDBJ whole genome shotgun (WGS) entry which is preliminary data.</text>
</comment>
<dbReference type="InterPro" id="IPR026444">
    <property type="entry name" value="Secre_tail"/>
</dbReference>
<keyword evidence="1" id="KW-0732">Signal</keyword>
<gene>
    <name evidence="3" type="ORF">Q767_01730</name>
</gene>
<dbReference type="AlphaFoldDB" id="V6S6R8"/>
<dbReference type="Gene3D" id="2.80.10.50">
    <property type="match status" value="3"/>
</dbReference>
<feature type="domain" description="Secretion system C-terminal sorting" evidence="2">
    <location>
        <begin position="451"/>
        <end position="524"/>
    </location>
</feature>
<reference evidence="4" key="1">
    <citation type="submission" date="2013-09" db="EMBL/GenBank/DDBJ databases">
        <authorList>
            <person name="Zeng Z."/>
            <person name="Chen C."/>
        </authorList>
    </citation>
    <scope>NUCLEOTIDE SEQUENCE [LARGE SCALE GENOMIC DNA]</scope>
    <source>
        <strain evidence="4">DK69</strain>
    </source>
</reference>
<dbReference type="EMBL" id="JRLZ01000001">
    <property type="protein sequence ID" value="KGO97344.1"/>
    <property type="molecule type" value="Genomic_DNA"/>
</dbReference>
<dbReference type="PATRIC" id="fig|1107311.3.peg.2278"/>
<sequence length="531" mass="57628">MAIKKLGIMSEITFLFFGVLILAFSVSYSQDGVLDTTFDEDGKLYLHFNGYSESKMGTVLVQPDDKIVAAGVLHNHGIDQQIFIVRYKGDGTPDGSFGANGKVETNFTGTPFLRTMILQPDNKIIVAGYISFNTPNYDTQSFLARYNADGTPDADFGEDGLVLNDDFRTSTACLQADGKIVVARYQLTNAFNNSGLIRYKTDGKVDTGFGSNGVVSTEPVVSGLLVTGVKSDSNGRLTIIGQFGTDDAKDVAIARFGSNGVLDTSFGNYGFRLFDEDITDDCSLLKILSNGRILFYVTSYHYENSLPIVHRKLIMLLSNGEYDADFGVNGRLDQEETIDALELQSDGKILAGVQYDSGISHNPVYVGITRYYTDGSLDTAFGVNGTAATSAGDGTVAYTNSIALQSDGKIIAGATFTSAGGASYPATLLLRYNSRLLGQSEFGLAKKEFVVYPNPVKEKVNIDFELGQSEVLSIDLYSNDGRKVANIMKDKDFQAGFNSQQLDFPETVAAGIYFLKVSGENETKNFRIVKK</sequence>
<name>V6S6R8_9FLAO</name>
<evidence type="ECO:0000259" key="2">
    <source>
        <dbReference type="Pfam" id="PF18962"/>
    </source>
</evidence>
<protein>
    <recommendedName>
        <fullName evidence="2">Secretion system C-terminal sorting domain-containing protein</fullName>
    </recommendedName>
</protein>
<dbReference type="STRING" id="1107311.Q767_01730"/>
<dbReference type="NCBIfam" id="TIGR04183">
    <property type="entry name" value="Por_Secre_tail"/>
    <property type="match status" value="1"/>
</dbReference>
<accession>V6S6R8</accession>
<evidence type="ECO:0000313" key="4">
    <source>
        <dbReference type="Proteomes" id="UP000030149"/>
    </source>
</evidence>
<evidence type="ECO:0000313" key="3">
    <source>
        <dbReference type="EMBL" id="KGO97344.1"/>
    </source>
</evidence>
<proteinExistence type="predicted"/>
<keyword evidence="4" id="KW-1185">Reference proteome</keyword>
<organism evidence="3 4">
    <name type="scientific">Flavobacterium enshiense DK69</name>
    <dbReference type="NCBI Taxonomy" id="1107311"/>
    <lineage>
        <taxon>Bacteria</taxon>
        <taxon>Pseudomonadati</taxon>
        <taxon>Bacteroidota</taxon>
        <taxon>Flavobacteriia</taxon>
        <taxon>Flavobacteriales</taxon>
        <taxon>Flavobacteriaceae</taxon>
        <taxon>Flavobacterium</taxon>
    </lineage>
</organism>